<dbReference type="GO" id="GO:0005886">
    <property type="term" value="C:plasma membrane"/>
    <property type="evidence" value="ECO:0007669"/>
    <property type="project" value="UniProtKB-SubCell"/>
</dbReference>
<dbReference type="SUPFAM" id="SSF161098">
    <property type="entry name" value="MetI-like"/>
    <property type="match status" value="1"/>
</dbReference>
<dbReference type="Proteomes" id="UP000426246">
    <property type="component" value="Chromosome"/>
</dbReference>
<gene>
    <name evidence="9" type="ORF">EHS13_32135</name>
</gene>
<evidence type="ECO:0000256" key="1">
    <source>
        <dbReference type="ARBA" id="ARBA00004651"/>
    </source>
</evidence>
<evidence type="ECO:0000256" key="5">
    <source>
        <dbReference type="ARBA" id="ARBA00022989"/>
    </source>
</evidence>
<feature type="transmembrane region" description="Helical" evidence="7">
    <location>
        <begin position="12"/>
        <end position="37"/>
    </location>
</feature>
<keyword evidence="5 7" id="KW-1133">Transmembrane helix</keyword>
<dbReference type="Gene3D" id="1.10.3720.10">
    <property type="entry name" value="MetI-like"/>
    <property type="match status" value="1"/>
</dbReference>
<sequence length="290" mass="32402">MKPSKGDKLFYTINYVVLGVLALTCVLPFLHIISVSLSERSSVESGHVFFWPVGFQLTAYEFFFTATPAIKSFINSVEITIFGVVISMLGTTLAAYPLSRKYLMGRRFLTLAMVFTMLFAGGLIPTYLIVKSLSLIDTYWALWLTGFISTYNMLLMRSYFENIPQEIEEAAGIDGCSEWSLLGRIILPLSMPMLATIGLFYGVGYWNAFMSVLMYINTTSMQNLTVVVQAMMSSNDLLTSATTDVVQQQMMVTEMIKSVAITVMVIPMLVVYPFLQKYFVKGVMLGSIKG</sequence>
<reference evidence="10" key="1">
    <citation type="submission" date="2018-11" db="EMBL/GenBank/DDBJ databases">
        <title>Complete genome sequence of Paenibacillus sp. ML311-T8.</title>
        <authorList>
            <person name="Nam Y.-D."/>
            <person name="Kang J."/>
            <person name="Chung W.-H."/>
            <person name="Park Y.S."/>
        </authorList>
    </citation>
    <scope>NUCLEOTIDE SEQUENCE [LARGE SCALE GENOMIC DNA]</scope>
    <source>
        <strain evidence="10">ML311-T8</strain>
    </source>
</reference>
<dbReference type="OrthoDB" id="2563390at2"/>
<dbReference type="Pfam" id="PF00528">
    <property type="entry name" value="BPD_transp_1"/>
    <property type="match status" value="1"/>
</dbReference>
<feature type="transmembrane region" description="Helical" evidence="7">
    <location>
        <begin position="76"/>
        <end position="96"/>
    </location>
</feature>
<keyword evidence="4 7" id="KW-0812">Transmembrane</keyword>
<evidence type="ECO:0000256" key="6">
    <source>
        <dbReference type="ARBA" id="ARBA00023136"/>
    </source>
</evidence>
<feature type="domain" description="ABC transmembrane type-1" evidence="8">
    <location>
        <begin position="73"/>
        <end position="274"/>
    </location>
</feature>
<dbReference type="AlphaFoldDB" id="A0A6B8RVN4"/>
<proteinExistence type="inferred from homology"/>
<evidence type="ECO:0000259" key="8">
    <source>
        <dbReference type="PROSITE" id="PS50928"/>
    </source>
</evidence>
<dbReference type="PROSITE" id="PS50928">
    <property type="entry name" value="ABC_TM1"/>
    <property type="match status" value="1"/>
</dbReference>
<evidence type="ECO:0000313" key="9">
    <source>
        <dbReference type="EMBL" id="QGQ99198.1"/>
    </source>
</evidence>
<dbReference type="PANTHER" id="PTHR43744:SF9">
    <property type="entry name" value="POLYGALACTURONAN_RHAMNOGALACTURONAN TRANSPORT SYSTEM PERMEASE PROTEIN YTCP"/>
    <property type="match status" value="1"/>
</dbReference>
<keyword evidence="6 7" id="KW-0472">Membrane</keyword>
<evidence type="ECO:0000256" key="7">
    <source>
        <dbReference type="RuleBase" id="RU363032"/>
    </source>
</evidence>
<accession>A0A6B8RVN4</accession>
<dbReference type="GO" id="GO:0055085">
    <property type="term" value="P:transmembrane transport"/>
    <property type="evidence" value="ECO:0007669"/>
    <property type="project" value="InterPro"/>
</dbReference>
<protein>
    <submittedName>
        <fullName evidence="9">Carbohydrate ABC transporter permease</fullName>
    </submittedName>
</protein>
<keyword evidence="2 7" id="KW-0813">Transport</keyword>
<organism evidence="9 10">
    <name type="scientific">Paenibacillus psychroresistens</name>
    <dbReference type="NCBI Taxonomy" id="1778678"/>
    <lineage>
        <taxon>Bacteria</taxon>
        <taxon>Bacillati</taxon>
        <taxon>Bacillota</taxon>
        <taxon>Bacilli</taxon>
        <taxon>Bacillales</taxon>
        <taxon>Paenibacillaceae</taxon>
        <taxon>Paenibacillus</taxon>
    </lineage>
</organism>
<dbReference type="PANTHER" id="PTHR43744">
    <property type="entry name" value="ABC TRANSPORTER PERMEASE PROTEIN MG189-RELATED-RELATED"/>
    <property type="match status" value="1"/>
</dbReference>
<feature type="transmembrane region" description="Helical" evidence="7">
    <location>
        <begin position="108"/>
        <end position="128"/>
    </location>
</feature>
<comment type="similarity">
    <text evidence="7">Belongs to the binding-protein-dependent transport system permease family.</text>
</comment>
<dbReference type="CDD" id="cd06261">
    <property type="entry name" value="TM_PBP2"/>
    <property type="match status" value="1"/>
</dbReference>
<dbReference type="InterPro" id="IPR035906">
    <property type="entry name" value="MetI-like_sf"/>
</dbReference>
<comment type="subcellular location">
    <subcellularLocation>
        <location evidence="1 7">Cell membrane</location>
        <topology evidence="1 7">Multi-pass membrane protein</topology>
    </subcellularLocation>
</comment>
<keyword evidence="10" id="KW-1185">Reference proteome</keyword>
<dbReference type="InterPro" id="IPR000515">
    <property type="entry name" value="MetI-like"/>
</dbReference>
<dbReference type="KEGG" id="ppsc:EHS13_32135"/>
<name>A0A6B8RVN4_9BACL</name>
<keyword evidence="3" id="KW-1003">Cell membrane</keyword>
<evidence type="ECO:0000256" key="4">
    <source>
        <dbReference type="ARBA" id="ARBA00022692"/>
    </source>
</evidence>
<dbReference type="EMBL" id="CP034235">
    <property type="protein sequence ID" value="QGQ99198.1"/>
    <property type="molecule type" value="Genomic_DNA"/>
</dbReference>
<feature type="transmembrane region" description="Helical" evidence="7">
    <location>
        <begin position="140"/>
        <end position="160"/>
    </location>
</feature>
<feature type="transmembrane region" description="Helical" evidence="7">
    <location>
        <begin position="255"/>
        <end position="275"/>
    </location>
</feature>
<evidence type="ECO:0000313" key="10">
    <source>
        <dbReference type="Proteomes" id="UP000426246"/>
    </source>
</evidence>
<evidence type="ECO:0000256" key="3">
    <source>
        <dbReference type="ARBA" id="ARBA00022475"/>
    </source>
</evidence>
<evidence type="ECO:0000256" key="2">
    <source>
        <dbReference type="ARBA" id="ARBA00022448"/>
    </source>
</evidence>
<feature type="transmembrane region" description="Helical" evidence="7">
    <location>
        <begin position="49"/>
        <end position="70"/>
    </location>
</feature>